<evidence type="ECO:0000259" key="1">
    <source>
        <dbReference type="Pfam" id="PF01926"/>
    </source>
</evidence>
<dbReference type="SUPFAM" id="SSF52540">
    <property type="entry name" value="P-loop containing nucleoside triphosphate hydrolases"/>
    <property type="match status" value="1"/>
</dbReference>
<dbReference type="EMBL" id="CP113517">
    <property type="protein sequence ID" value="WAR43514.1"/>
    <property type="molecule type" value="Genomic_DNA"/>
</dbReference>
<evidence type="ECO:0000313" key="3">
    <source>
        <dbReference type="Proteomes" id="UP001162780"/>
    </source>
</evidence>
<protein>
    <submittedName>
        <fullName evidence="2">50S ribosome-binding GTPase</fullName>
    </submittedName>
</protein>
<dbReference type="PANTHER" id="PTHR42714:SF6">
    <property type="entry name" value="TRANSLATION INITIATION FACTOR IF-2"/>
    <property type="match status" value="1"/>
</dbReference>
<dbReference type="PANTHER" id="PTHR42714">
    <property type="entry name" value="TRNA MODIFICATION GTPASE GTPBP3"/>
    <property type="match status" value="1"/>
</dbReference>
<keyword evidence="3" id="KW-1185">Reference proteome</keyword>
<evidence type="ECO:0000313" key="2">
    <source>
        <dbReference type="EMBL" id="WAR43514.1"/>
    </source>
</evidence>
<feature type="domain" description="G" evidence="1">
    <location>
        <begin position="58"/>
        <end position="211"/>
    </location>
</feature>
<dbReference type="Pfam" id="PF01926">
    <property type="entry name" value="MMR_HSR1"/>
    <property type="match status" value="1"/>
</dbReference>
<proteinExistence type="predicted"/>
<gene>
    <name evidence="2" type="ORF">NM686_014135</name>
</gene>
<dbReference type="InterPro" id="IPR027417">
    <property type="entry name" value="P-loop_NTPase"/>
</dbReference>
<dbReference type="RefSeq" id="WP_255188480.1">
    <property type="nucleotide sequence ID" value="NZ_CP113517.1"/>
</dbReference>
<dbReference type="Gene3D" id="3.40.50.300">
    <property type="entry name" value="P-loop containing nucleotide triphosphate hydrolases"/>
    <property type="match status" value="1"/>
</dbReference>
<sequence length="580" mass="66187">MLEFIQLLEQRYQSVLARLDKKTPQYFEYLQHNEQLLYAEAFIRKGQLLADRPDFPVQIAVIGPTQVGKSSVVNLLLNSDVAGVSPLAGYTVHPQGFCHRLDSDDCDGLQHYFGRFQALEQTALNRHRFDCYAISTSPTDSALLPRCLLWDTPDFDSIDADDYREGVIRTIALADVVVLVVSKEKYADQSVWEVMKIIEPFGQPTLICLNKLAEGSEKLVLDSLAQKWQQTRHDAMPPVVSMWFQKQPLLPSWPEAAKLALIELVKRIEHNKHALKQQQFLTRHWPRWLAPLHAEHQAQRHWQTLVDQCLGEAQKAYRRDYLDHPHHYHTFQAALLNLLRLLEIPGIAKILSKTRRVMTWPARKLMALGQGGSATNPTQEIAVLDQIGEHVMIQLADKLLEKTETEAANGGWWRDTAVVLRQHRAEVLQTYRQVVMDYHNGFKQDVDAAAHRLYYKLQEQPLVLNSLRATRISTDAGAMLLAIQAGGIGVHDLVITPMMLSITSLLTESAIGGYMHRVEAELKQHQLHTVKTVLFESCLRERLYSLPEKSNSPLRFNISEAQCQQAERTLKEKKHGLRIL</sequence>
<dbReference type="Proteomes" id="UP001162780">
    <property type="component" value="Chromosome"/>
</dbReference>
<dbReference type="InterPro" id="IPR006073">
    <property type="entry name" value="GTP-bd"/>
</dbReference>
<reference evidence="2" key="1">
    <citation type="submission" date="2022-11" db="EMBL/GenBank/DDBJ databases">
        <title>Methylomonas rapida sp. nov., Carotenoid-Producing Obligate Methanotrophs with High Growth Characteristics and Biotechnological Potential.</title>
        <authorList>
            <person name="Tikhonova E.N."/>
            <person name="Suleimanov R.Z."/>
            <person name="Miroshnikov K."/>
            <person name="Oshkin I.Y."/>
            <person name="Belova S.E."/>
            <person name="Danilova O.V."/>
            <person name="Ashikhmin A."/>
            <person name="Konopkin A."/>
            <person name="But S.Y."/>
            <person name="Khmelenina V.N."/>
            <person name="Kuznetsov N."/>
            <person name="Pimenov N.V."/>
            <person name="Dedysh S.N."/>
        </authorList>
    </citation>
    <scope>NUCLEOTIDE SEQUENCE</scope>
    <source>
        <strain evidence="2">MP1</strain>
    </source>
</reference>
<accession>A0ABY7GH18</accession>
<name>A0ABY7GH18_9GAMM</name>
<organism evidence="2 3">
    <name type="scientific">Methylomonas rapida</name>
    <dbReference type="NCBI Taxonomy" id="2963939"/>
    <lineage>
        <taxon>Bacteria</taxon>
        <taxon>Pseudomonadati</taxon>
        <taxon>Pseudomonadota</taxon>
        <taxon>Gammaproteobacteria</taxon>
        <taxon>Methylococcales</taxon>
        <taxon>Methylococcaceae</taxon>
        <taxon>Methylomonas</taxon>
    </lineage>
</organism>